<gene>
    <name evidence="1" type="ORF">B0I00_1084</name>
</gene>
<sequence length="152" mass="16279">MLFHLSIDSQNPRHVAGVIAELFGSNTVVPFPPVGNGASFMALAADDRNTGVEVYPRGTHLRPGEDGAEGEVVQGEGTLSSTHFAMATPLEEEQVLAIAAREGWTARTLSRGGQFDVIEVWLENDRMIEVLTARMQADYLKLGSIAKGLASA</sequence>
<dbReference type="Proteomes" id="UP000232587">
    <property type="component" value="Unassembled WGS sequence"/>
</dbReference>
<name>A0A2N0I3W6_9SPHN</name>
<comment type="caution">
    <text evidence="1">The sequence shown here is derived from an EMBL/GenBank/DDBJ whole genome shotgun (WGS) entry which is preliminary data.</text>
</comment>
<dbReference type="OrthoDB" id="512901at2"/>
<organism evidence="1 2">
    <name type="scientific">Novosphingobium kunmingense</name>
    <dbReference type="NCBI Taxonomy" id="1211806"/>
    <lineage>
        <taxon>Bacteria</taxon>
        <taxon>Pseudomonadati</taxon>
        <taxon>Pseudomonadota</taxon>
        <taxon>Alphaproteobacteria</taxon>
        <taxon>Sphingomonadales</taxon>
        <taxon>Sphingomonadaceae</taxon>
        <taxon>Novosphingobium</taxon>
    </lineage>
</organism>
<dbReference type="EMBL" id="PHUF01000002">
    <property type="protein sequence ID" value="PKB25877.1"/>
    <property type="molecule type" value="Genomic_DNA"/>
</dbReference>
<evidence type="ECO:0000313" key="2">
    <source>
        <dbReference type="Proteomes" id="UP000232587"/>
    </source>
</evidence>
<dbReference type="AlphaFoldDB" id="A0A2N0I3W6"/>
<dbReference type="RefSeq" id="WP_100866266.1">
    <property type="nucleotide sequence ID" value="NZ_PHUF01000002.1"/>
</dbReference>
<proteinExistence type="predicted"/>
<accession>A0A2N0I3W6</accession>
<protein>
    <recommendedName>
        <fullName evidence="3">VOC domain-containing protein</fullName>
    </recommendedName>
</protein>
<evidence type="ECO:0008006" key="3">
    <source>
        <dbReference type="Google" id="ProtNLM"/>
    </source>
</evidence>
<reference evidence="1 2" key="1">
    <citation type="submission" date="2017-11" db="EMBL/GenBank/DDBJ databases">
        <title>Genomic Encyclopedia of Type Strains, Phase III (KMG-III): the genomes of soil and plant-associated and newly described type strains.</title>
        <authorList>
            <person name="Whitman W."/>
        </authorList>
    </citation>
    <scope>NUCLEOTIDE SEQUENCE [LARGE SCALE GENOMIC DNA]</scope>
    <source>
        <strain evidence="1 2">CGMCC 1.12274</strain>
    </source>
</reference>
<keyword evidence="2" id="KW-1185">Reference proteome</keyword>
<evidence type="ECO:0000313" key="1">
    <source>
        <dbReference type="EMBL" id="PKB25877.1"/>
    </source>
</evidence>